<dbReference type="CTD" id="20211352"/>
<reference evidence="4 6" key="2">
    <citation type="journal article" date="2013" name="Nature">
        <title>Insights into bilaterian evolution from three spiralian genomes.</title>
        <authorList>
            <person name="Simakov O."/>
            <person name="Marletaz F."/>
            <person name="Cho S.J."/>
            <person name="Edsinger-Gonzales E."/>
            <person name="Havlak P."/>
            <person name="Hellsten U."/>
            <person name="Kuo D.H."/>
            <person name="Larsson T."/>
            <person name="Lv J."/>
            <person name="Arendt D."/>
            <person name="Savage R."/>
            <person name="Osoegawa K."/>
            <person name="de Jong P."/>
            <person name="Grimwood J."/>
            <person name="Chapman J.A."/>
            <person name="Shapiro H."/>
            <person name="Aerts A."/>
            <person name="Otillar R.P."/>
            <person name="Terry A.Y."/>
            <person name="Boore J.L."/>
            <person name="Grigoriev I.V."/>
            <person name="Lindberg D.R."/>
            <person name="Seaver E.C."/>
            <person name="Weisblat D.A."/>
            <person name="Putnam N.H."/>
            <person name="Rokhsar D.S."/>
        </authorList>
    </citation>
    <scope>NUCLEOTIDE SEQUENCE</scope>
</reference>
<evidence type="ECO:0000313" key="4">
    <source>
        <dbReference type="EMBL" id="ESN91545.1"/>
    </source>
</evidence>
<dbReference type="Gene3D" id="2.60.40.10">
    <property type="entry name" value="Immunoglobulins"/>
    <property type="match status" value="2"/>
</dbReference>
<dbReference type="InParanoid" id="T1FRA5"/>
<dbReference type="OrthoDB" id="9985779at2759"/>
<dbReference type="EnsemblMetazoa" id="HelroT189718">
    <property type="protein sequence ID" value="HelroP189718"/>
    <property type="gene ID" value="HelroG189718"/>
</dbReference>
<dbReference type="InterPro" id="IPR013783">
    <property type="entry name" value="Ig-like_fold"/>
</dbReference>
<dbReference type="GeneID" id="20211352"/>
<feature type="compositionally biased region" description="Low complexity" evidence="1">
    <location>
        <begin position="455"/>
        <end position="473"/>
    </location>
</feature>
<dbReference type="STRING" id="6412.T1FRA5"/>
<accession>T1FRA5</accession>
<keyword evidence="2" id="KW-0812">Transmembrane</keyword>
<dbReference type="PANTHER" id="PTHR14596">
    <property type="entry name" value="ZINC FINGER PROTEIN"/>
    <property type="match status" value="1"/>
</dbReference>
<feature type="compositionally biased region" description="Acidic residues" evidence="1">
    <location>
        <begin position="558"/>
        <end position="578"/>
    </location>
</feature>
<feature type="region of interest" description="Disordered" evidence="1">
    <location>
        <begin position="554"/>
        <end position="621"/>
    </location>
</feature>
<feature type="compositionally biased region" description="Low complexity" evidence="1">
    <location>
        <begin position="247"/>
        <end position="296"/>
    </location>
</feature>
<feature type="domain" description="Fibronectin type-III" evidence="3">
    <location>
        <begin position="120"/>
        <end position="229"/>
    </location>
</feature>
<dbReference type="Pfam" id="PF00041">
    <property type="entry name" value="fn3"/>
    <property type="match status" value="1"/>
</dbReference>
<dbReference type="RefSeq" id="XP_009030384.1">
    <property type="nucleotide sequence ID" value="XM_009032136.1"/>
</dbReference>
<keyword evidence="2" id="KW-1133">Transmembrane helix</keyword>
<feature type="compositionally biased region" description="Acidic residues" evidence="1">
    <location>
        <begin position="609"/>
        <end position="621"/>
    </location>
</feature>
<feature type="region of interest" description="Disordered" evidence="1">
    <location>
        <begin position="228"/>
        <end position="326"/>
    </location>
</feature>
<gene>
    <name evidence="5" type="primary">20211352</name>
    <name evidence="4" type="ORF">HELRODRAFT_189718</name>
</gene>
<dbReference type="EMBL" id="AMQM01002104">
    <property type="status" value="NOT_ANNOTATED_CDS"/>
    <property type="molecule type" value="Genomic_DNA"/>
</dbReference>
<evidence type="ECO:0000313" key="6">
    <source>
        <dbReference type="Proteomes" id="UP000015101"/>
    </source>
</evidence>
<reference evidence="5" key="3">
    <citation type="submission" date="2015-06" db="UniProtKB">
        <authorList>
            <consortium name="EnsemblMetazoa"/>
        </authorList>
    </citation>
    <scope>IDENTIFICATION</scope>
</reference>
<feature type="compositionally biased region" description="Basic residues" evidence="1">
    <location>
        <begin position="361"/>
        <end position="375"/>
    </location>
</feature>
<name>T1FRA5_HELRO</name>
<dbReference type="InterPro" id="IPR003961">
    <property type="entry name" value="FN3_dom"/>
</dbReference>
<dbReference type="PROSITE" id="PS50853">
    <property type="entry name" value="FN3"/>
    <property type="match status" value="1"/>
</dbReference>
<evidence type="ECO:0000256" key="1">
    <source>
        <dbReference type="SAM" id="MobiDB-lite"/>
    </source>
</evidence>
<evidence type="ECO:0000256" key="2">
    <source>
        <dbReference type="SAM" id="Phobius"/>
    </source>
</evidence>
<dbReference type="HOGENOM" id="CLU_353473_0_0_1"/>
<dbReference type="CDD" id="cd00063">
    <property type="entry name" value="FN3"/>
    <property type="match status" value="1"/>
</dbReference>
<reference evidence="6" key="1">
    <citation type="submission" date="2012-12" db="EMBL/GenBank/DDBJ databases">
        <authorList>
            <person name="Hellsten U."/>
            <person name="Grimwood J."/>
            <person name="Chapman J.A."/>
            <person name="Shapiro H."/>
            <person name="Aerts A."/>
            <person name="Otillar R.P."/>
            <person name="Terry A.Y."/>
            <person name="Boore J.L."/>
            <person name="Simakov O."/>
            <person name="Marletaz F."/>
            <person name="Cho S.-J."/>
            <person name="Edsinger-Gonzales E."/>
            <person name="Havlak P."/>
            <person name="Kuo D.-H."/>
            <person name="Larsson T."/>
            <person name="Lv J."/>
            <person name="Arendt D."/>
            <person name="Savage R."/>
            <person name="Osoegawa K."/>
            <person name="de Jong P."/>
            <person name="Lindberg D.R."/>
            <person name="Seaver E.C."/>
            <person name="Weisblat D.A."/>
            <person name="Putnam N.H."/>
            <person name="Grigoriev I.V."/>
            <person name="Rokhsar D.S."/>
        </authorList>
    </citation>
    <scope>NUCLEOTIDE SEQUENCE</scope>
</reference>
<feature type="compositionally biased region" description="Low complexity" evidence="1">
    <location>
        <begin position="385"/>
        <end position="395"/>
    </location>
</feature>
<keyword evidence="6" id="KW-1185">Reference proteome</keyword>
<dbReference type="SUPFAM" id="SSF49265">
    <property type="entry name" value="Fibronectin type III"/>
    <property type="match status" value="2"/>
</dbReference>
<evidence type="ECO:0000259" key="3">
    <source>
        <dbReference type="PROSITE" id="PS50853"/>
    </source>
</evidence>
<organism evidence="5 6">
    <name type="scientific">Helobdella robusta</name>
    <name type="common">Californian leech</name>
    <dbReference type="NCBI Taxonomy" id="6412"/>
    <lineage>
        <taxon>Eukaryota</taxon>
        <taxon>Metazoa</taxon>
        <taxon>Spiralia</taxon>
        <taxon>Lophotrochozoa</taxon>
        <taxon>Annelida</taxon>
        <taxon>Clitellata</taxon>
        <taxon>Hirudinea</taxon>
        <taxon>Rhynchobdellida</taxon>
        <taxon>Glossiphoniidae</taxon>
        <taxon>Helobdella</taxon>
    </lineage>
</organism>
<feature type="compositionally biased region" description="Basic residues" evidence="1">
    <location>
        <begin position="297"/>
        <end position="311"/>
    </location>
</feature>
<dbReference type="SMART" id="SM00060">
    <property type="entry name" value="FN3"/>
    <property type="match status" value="3"/>
</dbReference>
<dbReference type="AlphaFoldDB" id="T1FRA5"/>
<feature type="compositionally biased region" description="Basic residues" evidence="1">
    <location>
        <begin position="583"/>
        <end position="596"/>
    </location>
</feature>
<dbReference type="KEGG" id="hro:HELRODRAFT_189718"/>
<dbReference type="PANTHER" id="PTHR14596:SF72">
    <property type="entry name" value="ZINC FINGER PROTEIN MSN2-RELATED"/>
    <property type="match status" value="1"/>
</dbReference>
<dbReference type="Proteomes" id="UP000015101">
    <property type="component" value="Unassembled WGS sequence"/>
</dbReference>
<dbReference type="InterPro" id="IPR036116">
    <property type="entry name" value="FN3_sf"/>
</dbReference>
<feature type="compositionally biased region" description="Low complexity" evidence="1">
    <location>
        <begin position="313"/>
        <end position="326"/>
    </location>
</feature>
<feature type="transmembrane region" description="Helical" evidence="2">
    <location>
        <begin position="771"/>
        <end position="788"/>
    </location>
</feature>
<evidence type="ECO:0000313" key="5">
    <source>
        <dbReference type="EnsemblMetazoa" id="HelroP189718"/>
    </source>
</evidence>
<dbReference type="EMBL" id="KB097700">
    <property type="protein sequence ID" value="ESN91545.1"/>
    <property type="molecule type" value="Genomic_DNA"/>
</dbReference>
<protein>
    <recommendedName>
        <fullName evidence="3">Fibronectin type-III domain-containing protein</fullName>
    </recommendedName>
</protein>
<feature type="region of interest" description="Disordered" evidence="1">
    <location>
        <begin position="360"/>
        <end position="396"/>
    </location>
</feature>
<feature type="region of interest" description="Disordered" evidence="1">
    <location>
        <begin position="455"/>
        <end position="474"/>
    </location>
</feature>
<keyword evidence="2" id="KW-0472">Membrane</keyword>
<sequence>MTAPHVTNVSKKHIHLKWYADGFNEYIYINNNNKSTTNNNSRIVLFIIERRSNDSSSKWSTVVKTTKDAFIDSPATSSSSSSSSLCYQYRVWKVTGEGFQSSSASSPCVHLVDEPFPPGPPEKLSEDDILISEGNPIWSVSWAPPRHSDLPIYKYNVIWFKKSTTLNSLNEPIAAKEDSVSANQHQFHLQDLEQGESYIVQVQAVSQFGTKQLKGSKSTISITVYPLPNESETQGSKKIGNDRRVTQKQNQRQQQQPLNKQQPQQQQHDKQQPQQQHNKQQPQQQHNKQQPQQPQRNQHHQKRRQGTHKAKIQQQQQQQQHRQLQQHTVHGLLSNLTFKRAVFKGTDLTIEAHWNYTALHHQPHHPSKKIKHKSKQTNDSPPLSPSSSSSSPSSSFNDDVTFLVTWSPKGTRVTLKGLKLGCLYTVHFRIINNNNNNDNDDAAYNDEYTLSPSSSYSSLSSSSSQSSSSSSSSELHHNFTTYPCGHQKNAADAKCVDTDALLPRRVQNLRHSITITAFNMTCDVTWNPPSPNIIPLINYRAAWVLIDPTQLPMKINESDDDDDVIGSDDDYDEYDDDGDASRFKSRKKSNKKKKNKNSSNKHNIKVDSGDVDDDDDDEHDENDYLYESLFKENSRSNGADNDLYSNGFKTLSKNDQRLLIMTLLESSTYLLKVQAVSLEGEGRPSYLLIATPSFASGSLNNNNINNNNNNVIGSRKYNHNKQTKHVSIIPNSANKLKSSSSSSSSSFSSSLSLSKSSSSSSSLSSPTIKSTLLYFYFSFIVIPLLYFYELERNVK</sequence>
<proteinExistence type="predicted"/>